<dbReference type="CDD" id="cd19941">
    <property type="entry name" value="TIL"/>
    <property type="match status" value="1"/>
</dbReference>
<organism evidence="3 4">
    <name type="scientific">Holothuria leucospilota</name>
    <name type="common">Black long sea cucumber</name>
    <name type="synonym">Mertensiothuria leucospilota</name>
    <dbReference type="NCBI Taxonomy" id="206669"/>
    <lineage>
        <taxon>Eukaryota</taxon>
        <taxon>Metazoa</taxon>
        <taxon>Echinodermata</taxon>
        <taxon>Eleutherozoa</taxon>
        <taxon>Echinozoa</taxon>
        <taxon>Holothuroidea</taxon>
        <taxon>Aspidochirotacea</taxon>
        <taxon>Aspidochirotida</taxon>
        <taxon>Holothuriidae</taxon>
        <taxon>Holothuria</taxon>
    </lineage>
</organism>
<keyword evidence="4" id="KW-1185">Reference proteome</keyword>
<dbReference type="Pfam" id="PF00147">
    <property type="entry name" value="Fibrinogen_C"/>
    <property type="match status" value="2"/>
</dbReference>
<dbReference type="InterPro" id="IPR000742">
    <property type="entry name" value="EGF"/>
</dbReference>
<proteinExistence type="predicted"/>
<evidence type="ECO:0000259" key="2">
    <source>
        <dbReference type="PROSITE" id="PS51406"/>
    </source>
</evidence>
<dbReference type="SUPFAM" id="SSF57567">
    <property type="entry name" value="Serine protease inhibitors"/>
    <property type="match status" value="1"/>
</dbReference>
<dbReference type="PROSITE" id="PS01186">
    <property type="entry name" value="EGF_2"/>
    <property type="match status" value="1"/>
</dbReference>
<sequence>MGIPSVVKRLNVSTVFYVLIIFTSSQSKAQDRSTMSTDDNSQSSYFFYQRPEYPRDCTDVRNECNLSNSSGVFLIKPNGYSESFEVYCSNEDQLGDWTVIMRRIDGSVVFNRNWEAYKDGFGFLSTEFWLGNDKISQLTNQAVYELRIDIVLSNGTSLFASFDAFRTSDEWGQYKLVLIGVFSGNIDFSCPSNMVFGNCSCQPSCDDPTGVRHCHENCEGHNEACVCLIGFLLKDGECVLPTECGCFITETNSILIEGQSHVDFGCSEKCTCQNGQLTCDSNYRCGSNAACRVEDGVRQCHCNDGYEGDGETCTALYRDCYDVYQDGQTQDGVYTILPTGWPGSPFNVSCDMTTAGGGWTLFQRRIDGVTDFYRYWDDYKYGFGSVKEGSDFWLGNEQLYYLTNQKSYKLRVDIVTSGGSSKYAEYTSFQIGDNSTKYRLGIGSYSGNAYNGMRYTNGRFFSTRDEDNDGCNYHNCADGHRSGWWYDPTSIGWCHECVSSYLRCENFETRSGCTNRCSFSILNGNYNGGNGQNIMWYYYYYYYGYCNLNSAEMKIRPSSA</sequence>
<dbReference type="InterPro" id="IPR050373">
    <property type="entry name" value="Fibrinogen_C-term_domain"/>
</dbReference>
<comment type="caution">
    <text evidence="3">The sequence shown here is derived from an EMBL/GenBank/DDBJ whole genome shotgun (WGS) entry which is preliminary data.</text>
</comment>
<dbReference type="Pfam" id="PF01826">
    <property type="entry name" value="TIL"/>
    <property type="match status" value="1"/>
</dbReference>
<dbReference type="Gene3D" id="2.10.25.10">
    <property type="entry name" value="Laminin"/>
    <property type="match status" value="2"/>
</dbReference>
<dbReference type="PROSITE" id="PS51406">
    <property type="entry name" value="FIBRINOGEN_C_2"/>
    <property type="match status" value="2"/>
</dbReference>
<dbReference type="OrthoDB" id="7250310at2759"/>
<dbReference type="InterPro" id="IPR002181">
    <property type="entry name" value="Fibrinogen_a/b/g_C_dom"/>
</dbReference>
<dbReference type="PANTHER" id="PTHR19143">
    <property type="entry name" value="FIBRINOGEN/TENASCIN/ANGIOPOEITIN"/>
    <property type="match status" value="1"/>
</dbReference>
<dbReference type="Pfam" id="PF12714">
    <property type="entry name" value="TILa"/>
    <property type="match status" value="1"/>
</dbReference>
<dbReference type="CDD" id="cd00087">
    <property type="entry name" value="FReD"/>
    <property type="match status" value="1"/>
</dbReference>
<protein>
    <submittedName>
        <fullName evidence="3">Ryncolin-4</fullName>
    </submittedName>
</protein>
<accession>A0A9Q1BAL4</accession>
<dbReference type="Gene3D" id="3.90.215.10">
    <property type="entry name" value="Gamma Fibrinogen, chain A, domain 1"/>
    <property type="match status" value="2"/>
</dbReference>
<evidence type="ECO:0000256" key="1">
    <source>
        <dbReference type="SAM" id="SignalP"/>
    </source>
</evidence>
<dbReference type="SUPFAM" id="SSF56496">
    <property type="entry name" value="Fibrinogen C-terminal domain-like"/>
    <property type="match status" value="2"/>
</dbReference>
<dbReference type="AlphaFoldDB" id="A0A9Q1BAL4"/>
<evidence type="ECO:0000313" key="3">
    <source>
        <dbReference type="EMBL" id="KAJ8019625.1"/>
    </source>
</evidence>
<dbReference type="Proteomes" id="UP001152320">
    <property type="component" value="Chromosome 23"/>
</dbReference>
<reference evidence="3" key="1">
    <citation type="submission" date="2021-10" db="EMBL/GenBank/DDBJ databases">
        <title>Tropical sea cucumber genome reveals ecological adaptation and Cuvierian tubules defense mechanism.</title>
        <authorList>
            <person name="Chen T."/>
        </authorList>
    </citation>
    <scope>NUCLEOTIDE SEQUENCE</scope>
    <source>
        <strain evidence="3">Nanhai2018</strain>
        <tissue evidence="3">Muscle</tissue>
    </source>
</reference>
<dbReference type="InterPro" id="IPR036056">
    <property type="entry name" value="Fibrinogen-like_C"/>
</dbReference>
<dbReference type="EMBL" id="JAIZAY010000023">
    <property type="protein sequence ID" value="KAJ8019625.1"/>
    <property type="molecule type" value="Genomic_DNA"/>
</dbReference>
<feature type="domain" description="Fibrinogen C-terminal" evidence="2">
    <location>
        <begin position="311"/>
        <end position="559"/>
    </location>
</feature>
<dbReference type="InterPro" id="IPR025615">
    <property type="entry name" value="TILa_dom"/>
</dbReference>
<feature type="domain" description="Fibrinogen C-terminal" evidence="2">
    <location>
        <begin position="48"/>
        <end position="185"/>
    </location>
</feature>
<dbReference type="NCBIfam" id="NF040941">
    <property type="entry name" value="GGGWT_bact"/>
    <property type="match status" value="1"/>
</dbReference>
<dbReference type="InterPro" id="IPR002919">
    <property type="entry name" value="TIL_dom"/>
</dbReference>
<name>A0A9Q1BAL4_HOLLE</name>
<evidence type="ECO:0000313" key="4">
    <source>
        <dbReference type="Proteomes" id="UP001152320"/>
    </source>
</evidence>
<feature type="signal peptide" evidence="1">
    <location>
        <begin position="1"/>
        <end position="29"/>
    </location>
</feature>
<gene>
    <name evidence="3" type="ORF">HOLleu_41281</name>
</gene>
<dbReference type="InterPro" id="IPR036084">
    <property type="entry name" value="Ser_inhib-like_sf"/>
</dbReference>
<dbReference type="SMART" id="SM00186">
    <property type="entry name" value="FBG"/>
    <property type="match status" value="2"/>
</dbReference>
<feature type="chain" id="PRO_5040338355" evidence="1">
    <location>
        <begin position="30"/>
        <end position="560"/>
    </location>
</feature>
<keyword evidence="1" id="KW-0732">Signal</keyword>
<dbReference type="InterPro" id="IPR014716">
    <property type="entry name" value="Fibrinogen_a/b/g_C_1"/>
</dbReference>